<protein>
    <submittedName>
        <fullName evidence="4">Putative dehydrogenase</fullName>
    </submittedName>
</protein>
<organism evidence="4 5">
    <name type="scientific">Sphaerotilus hippei</name>
    <dbReference type="NCBI Taxonomy" id="744406"/>
    <lineage>
        <taxon>Bacteria</taxon>
        <taxon>Pseudomonadati</taxon>
        <taxon>Pseudomonadota</taxon>
        <taxon>Betaproteobacteria</taxon>
        <taxon>Burkholderiales</taxon>
        <taxon>Sphaerotilaceae</taxon>
        <taxon>Sphaerotilus</taxon>
    </lineage>
</organism>
<sequence length="375" mass="41380">MTLRMAIIGCGKIADGHVEQIRATGRGEVVAVCDREPLMAEQLATRMGIAGRYTDAARMLAETRPDVVHIATPPDSHLALARLCFEAGCHVFMEKPFALTEAQSRQILALAASHGKRVGVNYLYNYEPPGLMLEGLVQRDALGEIVHLDTSYGYNLSGDYGLAVMADPGHWVHRLPGKLFHNVLDHVLAKVVPFLDDRIECQVLAFRRRGPTGSAIVDAMPDELRFLLRSGPVTVSGNVSAHGRPVSHTLKVVGTTDSVELDYTARTLVHSARWAQPSALGRLFPAWVQARQFARNGWHNLGLFRRHQYHYFQCMRELLVRFYDAVEHGTADPIPPARILRVTRIIDLIVTAMATPSGRSTTDTPTEAAMPEVAP</sequence>
<dbReference type="SUPFAM" id="SSF51735">
    <property type="entry name" value="NAD(P)-binding Rossmann-fold domains"/>
    <property type="match status" value="1"/>
</dbReference>
<comment type="caution">
    <text evidence="4">The sequence shown here is derived from an EMBL/GenBank/DDBJ whole genome shotgun (WGS) entry which is preliminary data.</text>
</comment>
<gene>
    <name evidence="4" type="ORF">C7444_109131</name>
</gene>
<feature type="domain" description="Gfo/Idh/MocA-like oxidoreductase N-terminal" evidence="3">
    <location>
        <begin position="3"/>
        <end position="122"/>
    </location>
</feature>
<dbReference type="RefSeq" id="WP_110400987.1">
    <property type="nucleotide sequence ID" value="NZ_QJJS01000009.1"/>
</dbReference>
<dbReference type="InterPro" id="IPR036291">
    <property type="entry name" value="NAD(P)-bd_dom_sf"/>
</dbReference>
<dbReference type="AlphaFoldDB" id="A0A318H7G4"/>
<keyword evidence="1" id="KW-0560">Oxidoreductase</keyword>
<name>A0A318H7G4_9BURK</name>
<keyword evidence="5" id="KW-1185">Reference proteome</keyword>
<dbReference type="GO" id="GO:0000166">
    <property type="term" value="F:nucleotide binding"/>
    <property type="evidence" value="ECO:0007669"/>
    <property type="project" value="InterPro"/>
</dbReference>
<dbReference type="Proteomes" id="UP000247811">
    <property type="component" value="Unassembled WGS sequence"/>
</dbReference>
<dbReference type="InterPro" id="IPR050463">
    <property type="entry name" value="Gfo/Idh/MocA_oxidrdct_glycsds"/>
</dbReference>
<dbReference type="GO" id="GO:0016491">
    <property type="term" value="F:oxidoreductase activity"/>
    <property type="evidence" value="ECO:0007669"/>
    <property type="project" value="UniProtKB-KW"/>
</dbReference>
<dbReference type="EMBL" id="QJJS01000009">
    <property type="protein sequence ID" value="PXW95561.1"/>
    <property type="molecule type" value="Genomic_DNA"/>
</dbReference>
<evidence type="ECO:0000256" key="2">
    <source>
        <dbReference type="SAM" id="MobiDB-lite"/>
    </source>
</evidence>
<dbReference type="Gene3D" id="3.40.50.720">
    <property type="entry name" value="NAD(P)-binding Rossmann-like Domain"/>
    <property type="match status" value="1"/>
</dbReference>
<dbReference type="PANTHER" id="PTHR43818:SF11">
    <property type="entry name" value="BCDNA.GH03377"/>
    <property type="match status" value="1"/>
</dbReference>
<dbReference type="OrthoDB" id="8565814at2"/>
<accession>A0A318H7G4</accession>
<evidence type="ECO:0000313" key="4">
    <source>
        <dbReference type="EMBL" id="PXW95561.1"/>
    </source>
</evidence>
<dbReference type="InterPro" id="IPR000683">
    <property type="entry name" value="Gfo/Idh/MocA-like_OxRdtase_N"/>
</dbReference>
<proteinExistence type="predicted"/>
<evidence type="ECO:0000313" key="5">
    <source>
        <dbReference type="Proteomes" id="UP000247811"/>
    </source>
</evidence>
<dbReference type="PANTHER" id="PTHR43818">
    <property type="entry name" value="BCDNA.GH03377"/>
    <property type="match status" value="1"/>
</dbReference>
<feature type="region of interest" description="Disordered" evidence="2">
    <location>
        <begin position="356"/>
        <end position="375"/>
    </location>
</feature>
<dbReference type="Pfam" id="PF01408">
    <property type="entry name" value="GFO_IDH_MocA"/>
    <property type="match status" value="1"/>
</dbReference>
<evidence type="ECO:0000256" key="1">
    <source>
        <dbReference type="ARBA" id="ARBA00023002"/>
    </source>
</evidence>
<reference evidence="4 5" key="1">
    <citation type="submission" date="2018-05" db="EMBL/GenBank/DDBJ databases">
        <title>Genomic Encyclopedia of Type Strains, Phase IV (KMG-IV): sequencing the most valuable type-strain genomes for metagenomic binning, comparative biology and taxonomic classification.</title>
        <authorList>
            <person name="Goeker M."/>
        </authorList>
    </citation>
    <scope>NUCLEOTIDE SEQUENCE [LARGE SCALE GENOMIC DNA]</scope>
    <source>
        <strain evidence="4 5">DSM 566</strain>
    </source>
</reference>
<dbReference type="Gene3D" id="3.30.360.10">
    <property type="entry name" value="Dihydrodipicolinate Reductase, domain 2"/>
    <property type="match status" value="1"/>
</dbReference>
<evidence type="ECO:0000259" key="3">
    <source>
        <dbReference type="Pfam" id="PF01408"/>
    </source>
</evidence>